<keyword evidence="7" id="KW-0479">Metal-binding</keyword>
<reference evidence="11" key="2">
    <citation type="submission" date="2025-09" db="UniProtKB">
        <authorList>
            <consortium name="Ensembl"/>
        </authorList>
    </citation>
    <scope>IDENTIFICATION</scope>
</reference>
<keyword evidence="5" id="KW-0206">Cytoskeleton</keyword>
<evidence type="ECO:0000256" key="4">
    <source>
        <dbReference type="ARBA" id="ARBA00023054"/>
    </source>
</evidence>
<protein>
    <recommendedName>
        <fullName evidence="10">C2H2-type domain-containing protein</fullName>
    </recommendedName>
</protein>
<dbReference type="GO" id="GO:0060271">
    <property type="term" value="P:cilium assembly"/>
    <property type="evidence" value="ECO:0007669"/>
    <property type="project" value="UniProtKB-ARBA"/>
</dbReference>
<dbReference type="InterPro" id="IPR013087">
    <property type="entry name" value="Znf_C2H2_type"/>
</dbReference>
<dbReference type="Pfam" id="PF13815">
    <property type="entry name" value="Dzip-like_N"/>
    <property type="match status" value="1"/>
</dbReference>
<evidence type="ECO:0000256" key="9">
    <source>
        <dbReference type="SAM" id="MobiDB-lite"/>
    </source>
</evidence>
<comment type="similarity">
    <text evidence="3">Belongs to the DZIP C2H2-type zinc-finger protein family.</text>
</comment>
<evidence type="ECO:0000256" key="6">
    <source>
        <dbReference type="ARBA" id="ARBA00023273"/>
    </source>
</evidence>
<dbReference type="GO" id="GO:0008270">
    <property type="term" value="F:zinc ion binding"/>
    <property type="evidence" value="ECO:0007669"/>
    <property type="project" value="UniProtKB-KW"/>
</dbReference>
<dbReference type="GO" id="GO:0005814">
    <property type="term" value="C:centriole"/>
    <property type="evidence" value="ECO:0007669"/>
    <property type="project" value="UniProtKB-SubCell"/>
</dbReference>
<keyword evidence="7" id="KW-0863">Zinc-finger</keyword>
<evidence type="ECO:0000259" key="10">
    <source>
        <dbReference type="PROSITE" id="PS50157"/>
    </source>
</evidence>
<dbReference type="InterPro" id="IPR032714">
    <property type="entry name" value="DZIP1_N"/>
</dbReference>
<feature type="domain" description="C2H2-type" evidence="10">
    <location>
        <begin position="195"/>
        <end position="223"/>
    </location>
</feature>
<evidence type="ECO:0000256" key="8">
    <source>
        <dbReference type="SAM" id="Coils"/>
    </source>
</evidence>
<dbReference type="PANTHER" id="PTHR21502">
    <property type="entry name" value="ZINC FINGER PROTEIN DZIP1"/>
    <property type="match status" value="1"/>
</dbReference>
<feature type="compositionally biased region" description="Basic and acidic residues" evidence="9">
    <location>
        <begin position="462"/>
        <end position="473"/>
    </location>
</feature>
<dbReference type="Proteomes" id="UP000261520">
    <property type="component" value="Unplaced"/>
</dbReference>
<feature type="region of interest" description="Disordered" evidence="9">
    <location>
        <begin position="454"/>
        <end position="473"/>
    </location>
</feature>
<dbReference type="GO" id="GO:0036064">
    <property type="term" value="C:ciliary basal body"/>
    <property type="evidence" value="ECO:0007669"/>
    <property type="project" value="TreeGrafter"/>
</dbReference>
<reference evidence="11" key="1">
    <citation type="submission" date="2025-08" db="UniProtKB">
        <authorList>
            <consortium name="Ensembl"/>
        </authorList>
    </citation>
    <scope>IDENTIFICATION</scope>
</reference>
<keyword evidence="5" id="KW-0963">Cytoplasm</keyword>
<dbReference type="Gene3D" id="3.30.160.60">
    <property type="entry name" value="Classic Zinc Finger"/>
    <property type="match status" value="1"/>
</dbReference>
<name>A0A3B4ABX3_9GOBI</name>
<evidence type="ECO:0000256" key="2">
    <source>
        <dbReference type="ARBA" id="ARBA00004120"/>
    </source>
</evidence>
<dbReference type="PROSITE" id="PS00028">
    <property type="entry name" value="ZINC_FINGER_C2H2_1"/>
    <property type="match status" value="1"/>
</dbReference>
<dbReference type="STRING" id="409849.ENSPMGP00000014533"/>
<dbReference type="Ensembl" id="ENSPMGT00000015501.1">
    <property type="protein sequence ID" value="ENSPMGP00000014533.1"/>
    <property type="gene ID" value="ENSPMGG00000011906.1"/>
</dbReference>
<feature type="coiled-coil region" evidence="8">
    <location>
        <begin position="325"/>
        <end position="388"/>
    </location>
</feature>
<feature type="compositionally biased region" description="Polar residues" evidence="9">
    <location>
        <begin position="539"/>
        <end position="565"/>
    </location>
</feature>
<evidence type="ECO:0000256" key="5">
    <source>
        <dbReference type="ARBA" id="ARBA00023212"/>
    </source>
</evidence>
<dbReference type="PANTHER" id="PTHR21502:SF5">
    <property type="entry name" value="CILIUM ASSEMBLY PROTEIN DZIP1"/>
    <property type="match status" value="1"/>
</dbReference>
<comment type="subcellular location">
    <subcellularLocation>
        <location evidence="2">Cytoplasm</location>
        <location evidence="2">Cytoskeleton</location>
        <location evidence="2">Cilium basal body</location>
    </subcellularLocation>
    <subcellularLocation>
        <location evidence="1">Cytoplasm</location>
        <location evidence="1">Cytoskeleton</location>
        <location evidence="1">Microtubule organizing center</location>
        <location evidence="1">Centrosome</location>
        <location evidence="1">Centriole</location>
    </subcellularLocation>
</comment>
<dbReference type="AlphaFoldDB" id="A0A3B4ABX3"/>
<evidence type="ECO:0000256" key="7">
    <source>
        <dbReference type="PROSITE-ProRule" id="PRU00042"/>
    </source>
</evidence>
<keyword evidence="12" id="KW-1185">Reference proteome</keyword>
<evidence type="ECO:0000256" key="1">
    <source>
        <dbReference type="ARBA" id="ARBA00004114"/>
    </source>
</evidence>
<keyword evidence="7" id="KW-0862">Zinc</keyword>
<feature type="region of interest" description="Disordered" evidence="9">
    <location>
        <begin position="512"/>
        <end position="565"/>
    </location>
</feature>
<feature type="coiled-coil region" evidence="8">
    <location>
        <begin position="138"/>
        <end position="179"/>
    </location>
</feature>
<dbReference type="GO" id="GO:0005737">
    <property type="term" value="C:cytoplasm"/>
    <property type="evidence" value="ECO:0007669"/>
    <property type="project" value="TreeGrafter"/>
</dbReference>
<sequence>MCGFYYPYNRDNQGAHSSAGIPSLLNSPFSQSSINGHCAPGMTPSSGISTAPLFRFQPRRESVDWRRMNAVDIDAVVSQMDVGVLQEYITTVTYCSLDGERCPRCQSPVDPALVKLLRLAQLTVEYLLHCQELLTAEMHMMEERLEAAGKDRVQLQAQLKEKDEQIKTLNEELKQRRKVIRTQQRILAPSIINSHKCLHCEKSFLNATFLQNHMQRRHPEEYDAKQESLHRDLIRELDRFKAEEMARMDQKIEGCRDGIRREIEFLYTRNIQALNLLIFLMKDVNQQQSTRPGKSSPVQMEPEKDLDNYNEMQKHAIHKLEQQLKKQVTSRLQNMKDQHESEKNQLLNELNRMQITVSEQQEHSQRLRQDLGRKLQEKEHIIKSQKEQVRVFYCSRTTPVLTKQASVTSVSSLPSRGKTTEVTKTTLTKMKMDSDDEETWSDVSELQEIDPKQSFKDQNGNVERKKNKISEMGKKIEKQFTDRLGKKPAGGVSILPERKDEVQELSCTDLEESNEWSSSVEDKVSKPVHGSAALRKSLDSASTSVWGTSTGKGPKSSLTEASTGSTLKSTIYSISDASDDDFSNN</sequence>
<keyword evidence="4 8" id="KW-0175">Coiled coil</keyword>
<evidence type="ECO:0000256" key="3">
    <source>
        <dbReference type="ARBA" id="ARBA00009131"/>
    </source>
</evidence>
<accession>A0A3B4ABX3</accession>
<evidence type="ECO:0000313" key="12">
    <source>
        <dbReference type="Proteomes" id="UP000261520"/>
    </source>
</evidence>
<dbReference type="PROSITE" id="PS50157">
    <property type="entry name" value="ZINC_FINGER_C2H2_2"/>
    <property type="match status" value="1"/>
</dbReference>
<keyword evidence="6" id="KW-0966">Cell projection</keyword>
<proteinExistence type="inferred from homology"/>
<evidence type="ECO:0000313" key="11">
    <source>
        <dbReference type="Ensembl" id="ENSPMGP00000014533.1"/>
    </source>
</evidence>
<dbReference type="InterPro" id="IPR051241">
    <property type="entry name" value="DZIP_RILPL"/>
</dbReference>
<organism evidence="11 12">
    <name type="scientific">Periophthalmus magnuspinnatus</name>
    <dbReference type="NCBI Taxonomy" id="409849"/>
    <lineage>
        <taxon>Eukaryota</taxon>
        <taxon>Metazoa</taxon>
        <taxon>Chordata</taxon>
        <taxon>Craniata</taxon>
        <taxon>Vertebrata</taxon>
        <taxon>Euteleostomi</taxon>
        <taxon>Actinopterygii</taxon>
        <taxon>Neopterygii</taxon>
        <taxon>Teleostei</taxon>
        <taxon>Neoteleostei</taxon>
        <taxon>Acanthomorphata</taxon>
        <taxon>Gobiaria</taxon>
        <taxon>Gobiiformes</taxon>
        <taxon>Gobioidei</taxon>
        <taxon>Gobiidae</taxon>
        <taxon>Oxudercinae</taxon>
        <taxon>Periophthalmus</taxon>
    </lineage>
</organism>